<feature type="coiled-coil region" evidence="1">
    <location>
        <begin position="823"/>
        <end position="850"/>
    </location>
</feature>
<name>A0A5M4BA56_9FLAO</name>
<dbReference type="OrthoDB" id="1031347at2"/>
<accession>A0A5M4BA56</accession>
<protein>
    <recommendedName>
        <fullName evidence="2">Tail spike domain-containing protein</fullName>
    </recommendedName>
</protein>
<dbReference type="InterPro" id="IPR010572">
    <property type="entry name" value="Tail_dom"/>
</dbReference>
<keyword evidence="1" id="KW-0175">Coiled coil</keyword>
<organism evidence="3 4">
    <name type="scientific">Capnocytophaga felis</name>
    <dbReference type="NCBI Taxonomy" id="2267611"/>
    <lineage>
        <taxon>Bacteria</taxon>
        <taxon>Pseudomonadati</taxon>
        <taxon>Bacteroidota</taxon>
        <taxon>Flavobacteriia</taxon>
        <taxon>Flavobacteriales</taxon>
        <taxon>Flavobacteriaceae</taxon>
        <taxon>Capnocytophaga</taxon>
    </lineage>
</organism>
<dbReference type="Proteomes" id="UP000398217">
    <property type="component" value="Unassembled WGS sequence"/>
</dbReference>
<dbReference type="RefSeq" id="WP_155285117.1">
    <property type="nucleotide sequence ID" value="NZ_BLBC01000011.1"/>
</dbReference>
<gene>
    <name evidence="3" type="ORF">RCZ01_17900</name>
</gene>
<dbReference type="Pfam" id="PF06605">
    <property type="entry name" value="Prophage_tail"/>
    <property type="match status" value="1"/>
</dbReference>
<evidence type="ECO:0000259" key="2">
    <source>
        <dbReference type="Pfam" id="PF06605"/>
    </source>
</evidence>
<sequence length="1247" mass="139690">MKYIIKRNNSIIATIRPEGQLQAGVMGEEIVTMTFSLKNYIHFQAGDTVEVYGNIYYLSTEPQVEKISSREFRYSLEFQGIKYELGKVQYLFPDTQNVLNLSEFHIMGNARTMLDLLVKNANRTGQGWSLGTVDETEAKQLGFSAENCLAVLSKIAQEFKLEYWVDGDKSIHLTERKSVSGYSFEYGKAKGLKSLTRQTLDGSNVVTRLYAFGSEKNIAGDYRGGQSKLRMNVPYLEKNTDIYGIIEGSQTFDVFPHRLGTVTAVNPANPLQFTDSGMDFDLNERENGNTKYLINGVPVKVTFNTGQLAGYTFEVKQYGYDSATKTFTLLKNQDEKAIEVPSDTLRPAIGDRYVLTDLIMPESYVTNAERELQQKTQQYLDENSCQRVIYAMVTDPLYFKAQNVNIALGSTIRAVDTDFNLDDNLRVIRLTKDLQNPYNVQFEVAERAEIAYIVREYFEEEKAKTALVQADKFNAEMALRAYRFGQEISENVFDGEGYFNTEKIKPLSIETKLLSVGSRMQQFALPDVVISVENATTVRNTQGKIVHLTLEEHPREWQIAANTQTGISAGFNYIYIKAQRIGSNASVFVSPEKIAVDSDVAFYHFEAGYLGSVENGQRRIRMSHGFTQINPFEITTGRIAPPSGNHYIELLHDRINIVGNLHITDGNINQIKQSISPDLLSLENRVKAFSEQKVNDLQVGVKNLILKSKEKRTLNGYMGLYWDFSEPMEVGKEYIFSCFSEGNTPLWCYFRDIQGQARQSILWLTNGYNEIVVNPYYTWTGICVFQEVGQGGSGVAHIEKIQLKKGNKTVDYSPAPEDLQNQIAAEQQARQQAINEASAANQNYSNQQSELVKTLAIAHADGKVSESEQRQIANATQKLQEAKTFAEQKVNELQITNRNYVLGSNFEITSEYKLLPFSADFSKDLRGKPVTLSFDLEVNNVIGGRRVGIEFNILFTDGTRQWINAWKNISSSDIGKSIKERFSNTIIVHDKEIQTISQLGAYVQFSATSVKVGKPKVEKNNKSSDWSPAYEDAELYAANVRTDLETALENAKRLLEAEDRNIKAVTQRLSEKTDFLNDTKINGNTVATGAVMVGNSLGGNAGINGTGLSGTDVRFWAGSSFANRANAPFRVLDNGKLYATNAEITGKITATSGKIGDFDISQTGLIKQISTGLTSFGATLKTDVFELIGRVYQDLTNFYTERKVKMTCNDIVLSEKTLTHFGEQTKGIKITPDGIYRITNNSETKIL</sequence>
<feature type="domain" description="Tail spike" evidence="2">
    <location>
        <begin position="110"/>
        <end position="247"/>
    </location>
</feature>
<comment type="caution">
    <text evidence="3">The sequence shown here is derived from an EMBL/GenBank/DDBJ whole genome shotgun (WGS) entry which is preliminary data.</text>
</comment>
<dbReference type="AlphaFoldDB" id="A0A5M4BA56"/>
<evidence type="ECO:0000256" key="1">
    <source>
        <dbReference type="SAM" id="Coils"/>
    </source>
</evidence>
<reference evidence="4" key="1">
    <citation type="journal article" date="2020" name="Int. J. Syst. Evol. Microbiol.">
        <title>Capnocytophaga felis sp. nov. isolated from the feline oral cavity.</title>
        <authorList>
            <person name="Suzuki M."/>
            <person name="Umeda K."/>
            <person name="Kimura M."/>
            <person name="Imaoka K."/>
            <person name="Morikawa S."/>
            <person name="Maeda K."/>
        </authorList>
    </citation>
    <scope>NUCLEOTIDE SEQUENCE [LARGE SCALE GENOMIC DNA]</scope>
    <source>
        <strain evidence="4">KC07070</strain>
    </source>
</reference>
<proteinExistence type="predicted"/>
<evidence type="ECO:0000313" key="3">
    <source>
        <dbReference type="EMBL" id="GET46488.1"/>
    </source>
</evidence>
<feature type="coiled-coil region" evidence="1">
    <location>
        <begin position="1037"/>
        <end position="1068"/>
    </location>
</feature>
<dbReference type="EMBL" id="BLBC01000011">
    <property type="protein sequence ID" value="GET46488.1"/>
    <property type="molecule type" value="Genomic_DNA"/>
</dbReference>
<keyword evidence="4" id="KW-1185">Reference proteome</keyword>
<evidence type="ECO:0000313" key="4">
    <source>
        <dbReference type="Proteomes" id="UP000398217"/>
    </source>
</evidence>